<organism evidence="2 4">
    <name type="scientific">Verticillium dahliae</name>
    <name type="common">Verticillium wilt</name>
    <dbReference type="NCBI Taxonomy" id="27337"/>
    <lineage>
        <taxon>Eukaryota</taxon>
        <taxon>Fungi</taxon>
        <taxon>Dikarya</taxon>
        <taxon>Ascomycota</taxon>
        <taxon>Pezizomycotina</taxon>
        <taxon>Sordariomycetes</taxon>
        <taxon>Hypocreomycetidae</taxon>
        <taxon>Glomerellales</taxon>
        <taxon>Plectosphaerellaceae</taxon>
        <taxon>Verticillium</taxon>
    </lineage>
</organism>
<protein>
    <recommendedName>
        <fullName evidence="5">Ubiquitin fusion degradation protein</fullName>
    </recommendedName>
</protein>
<accession>A0A2J8CK29</accession>
<reference evidence="1 3" key="1">
    <citation type="submission" date="2017-12" db="EMBL/GenBank/DDBJ databases">
        <title>Comparative genomics yields insights into virulence evolution of Verticillium dahliae.</title>
        <authorList>
            <person name="Fan R."/>
            <person name="Armitage A.D."/>
            <person name="Cascant-Lopez E."/>
            <person name="Sobczyk M."/>
            <person name="Cockerton H.M."/>
            <person name="Harrison R.J."/>
        </authorList>
    </citation>
    <scope>NUCLEOTIDE SEQUENCE [LARGE SCALE GENOMIC DNA]</scope>
    <source>
        <strain evidence="1 3">12008</strain>
    </source>
</reference>
<evidence type="ECO:0000313" key="3">
    <source>
        <dbReference type="Proteomes" id="UP000236305"/>
    </source>
</evidence>
<dbReference type="Proteomes" id="UP000288725">
    <property type="component" value="Chromosome 4"/>
</dbReference>
<gene>
    <name evidence="1" type="ORF">BJF96_g8221</name>
    <name evidence="2" type="ORF">VDGE_09055</name>
</gene>
<comment type="caution">
    <text evidence="2">The sequence shown here is derived from an EMBL/GenBank/DDBJ whole genome shotgun (WGS) entry which is preliminary data.</text>
</comment>
<evidence type="ECO:0000313" key="2">
    <source>
        <dbReference type="EMBL" id="RXG43112.1"/>
    </source>
</evidence>
<dbReference type="AlphaFoldDB" id="A0A2J8CK29"/>
<proteinExistence type="predicted"/>
<dbReference type="EMBL" id="RSDZ01000117">
    <property type="protein sequence ID" value="RXG43112.1"/>
    <property type="molecule type" value="Genomic_DNA"/>
</dbReference>
<dbReference type="EMBL" id="MPSH01000033">
    <property type="protein sequence ID" value="PNH28536.1"/>
    <property type="molecule type" value="Genomic_DNA"/>
</dbReference>
<sequence>MLSAVHITPNASHVEYLDPVPTLLDLLSNHLILVQTAPYLSASTRLNLASASHDFRGLVLHTPGVFRHLDLTHTRAAQLDIAPVDRGGETWRNAQLDENVTEDEFYSGPLRGIFSRLSHHNLLADVQTLILDTLPVTSELCHELILDPSYNIRLLSLRGSKHLNERQLCRTLQYACRPTRPENTPRLKALYIFGAPDMAHAPDDWHNRKGRMICRAPLDEWAATLVDCRGLIAFDALPCNGPRHISSPAYGKVPASHLVTAPGSRDSHPQWAVATHAVPGCAGCGAAPEGVTTHAGTPSSLLPLLAPPPLLSSSVKAATVPCSASTSSGFVARCADCLRDRYCNSCNKWWCEECYIPPTAPASPGPVNLSAADVIIVSPEGDAWVQQHEDEEHRTSHAKSKGRIIKSCWECGNNCHDCIEQTQRFCRGCCGGYCITHNEGSTAHFCDWCSSRGRFLRHL</sequence>
<dbReference type="Proteomes" id="UP000236305">
    <property type="component" value="Unassembled WGS sequence"/>
</dbReference>
<evidence type="ECO:0000313" key="1">
    <source>
        <dbReference type="EMBL" id="PNH28536.1"/>
    </source>
</evidence>
<evidence type="ECO:0000313" key="4">
    <source>
        <dbReference type="Proteomes" id="UP000288725"/>
    </source>
</evidence>
<evidence type="ECO:0008006" key="5">
    <source>
        <dbReference type="Google" id="ProtNLM"/>
    </source>
</evidence>
<name>A0A2J8CK29_VERDA</name>
<reference evidence="2 4" key="2">
    <citation type="submission" date="2018-12" db="EMBL/GenBank/DDBJ databases">
        <title>Genome of Verticillium dahliae isolate Getta Getta.</title>
        <authorList>
            <person name="Gardiner D.M."/>
        </authorList>
    </citation>
    <scope>NUCLEOTIDE SEQUENCE [LARGE SCALE GENOMIC DNA]</scope>
    <source>
        <strain evidence="2 4">Getta Getta</strain>
    </source>
</reference>